<dbReference type="AlphaFoldDB" id="A0A2P8CBV2"/>
<evidence type="ECO:0000313" key="5">
    <source>
        <dbReference type="Proteomes" id="UP000396862"/>
    </source>
</evidence>
<evidence type="ECO:0000313" key="4">
    <source>
        <dbReference type="Proteomes" id="UP000240621"/>
    </source>
</evidence>
<dbReference type="PANTHER" id="PTHR39209:SF2">
    <property type="entry name" value="CYTOPLASMIC PROTEIN"/>
    <property type="match status" value="1"/>
</dbReference>
<dbReference type="EMBL" id="BLAU01000001">
    <property type="protein sequence ID" value="GET22800.1"/>
    <property type="molecule type" value="Genomic_DNA"/>
</dbReference>
<name>A0A2P8CBV2_9BACT</name>
<reference evidence="2 5" key="2">
    <citation type="submission" date="2019-10" db="EMBL/GenBank/DDBJ databases">
        <title>Prolixibacter strains distinguished by the presence of nitrate reductase genes were adept at nitrate-dependent anaerobic corrosion of metallic iron and carbon steel.</title>
        <authorList>
            <person name="Iino T."/>
            <person name="Shono N."/>
            <person name="Ito K."/>
            <person name="Nakamura R."/>
            <person name="Sueoka K."/>
            <person name="Harayama S."/>
            <person name="Ohkuma M."/>
        </authorList>
    </citation>
    <scope>NUCLEOTIDE SEQUENCE [LARGE SCALE GENOMIC DNA]</scope>
    <source>
        <strain evidence="2 5">MIC1-1</strain>
    </source>
</reference>
<dbReference type="Proteomes" id="UP000396862">
    <property type="component" value="Unassembled WGS sequence"/>
</dbReference>
<dbReference type="GO" id="GO:0004826">
    <property type="term" value="F:phenylalanine-tRNA ligase activity"/>
    <property type="evidence" value="ECO:0007669"/>
    <property type="project" value="InterPro"/>
</dbReference>
<protein>
    <submittedName>
        <fullName evidence="3">DNA/RNA-binding domain of Phe-tRNA-synthetase-like protein</fullName>
    </submittedName>
</protein>
<evidence type="ECO:0000313" key="2">
    <source>
        <dbReference type="EMBL" id="GET22800.1"/>
    </source>
</evidence>
<comment type="caution">
    <text evidence="3">The sequence shown here is derived from an EMBL/GenBank/DDBJ whole genome shotgun (WGS) entry which is preliminary data.</text>
</comment>
<evidence type="ECO:0000259" key="1">
    <source>
        <dbReference type="SMART" id="SM00873"/>
    </source>
</evidence>
<reference evidence="3 4" key="1">
    <citation type="submission" date="2018-03" db="EMBL/GenBank/DDBJ databases">
        <title>Genomic Encyclopedia of Archaeal and Bacterial Type Strains, Phase II (KMG-II): from individual species to whole genera.</title>
        <authorList>
            <person name="Goeker M."/>
        </authorList>
    </citation>
    <scope>NUCLEOTIDE SEQUENCE [LARGE SCALE GENOMIC DNA]</scope>
    <source>
        <strain evidence="3 4">DSM 27267</strain>
    </source>
</reference>
<accession>A0A2P8CBV2</accession>
<dbReference type="InterPro" id="IPR005146">
    <property type="entry name" value="B3/B4_tRNA-bd"/>
</dbReference>
<keyword evidence="5" id="KW-1185">Reference proteome</keyword>
<dbReference type="GO" id="GO:0003723">
    <property type="term" value="F:RNA binding"/>
    <property type="evidence" value="ECO:0007669"/>
    <property type="project" value="InterPro"/>
</dbReference>
<dbReference type="RefSeq" id="WP_106542663.1">
    <property type="nucleotide sequence ID" value="NZ_BLAU01000001.1"/>
</dbReference>
<dbReference type="SUPFAM" id="SSF56037">
    <property type="entry name" value="PheT/TilS domain"/>
    <property type="match status" value="1"/>
</dbReference>
<dbReference type="OrthoDB" id="9789812at2"/>
<feature type="domain" description="B3/B4 tRNA-binding" evidence="1">
    <location>
        <begin position="62"/>
        <end position="210"/>
    </location>
</feature>
<dbReference type="Pfam" id="PF03483">
    <property type="entry name" value="B3_4"/>
    <property type="match status" value="1"/>
</dbReference>
<proteinExistence type="predicted"/>
<evidence type="ECO:0000313" key="3">
    <source>
        <dbReference type="EMBL" id="PSK82458.1"/>
    </source>
</evidence>
<dbReference type="Gene3D" id="3.50.40.10">
    <property type="entry name" value="Phenylalanyl-trna Synthetase, Chain B, domain 3"/>
    <property type="match status" value="1"/>
</dbReference>
<organism evidence="3 4">
    <name type="scientific">Prolixibacter denitrificans</name>
    <dbReference type="NCBI Taxonomy" id="1541063"/>
    <lineage>
        <taxon>Bacteria</taxon>
        <taxon>Pseudomonadati</taxon>
        <taxon>Bacteroidota</taxon>
        <taxon>Bacteroidia</taxon>
        <taxon>Marinilabiliales</taxon>
        <taxon>Prolixibacteraceae</taxon>
        <taxon>Prolixibacter</taxon>
    </lineage>
</organism>
<dbReference type="SMART" id="SM00873">
    <property type="entry name" value="B3_4"/>
    <property type="match status" value="1"/>
</dbReference>
<dbReference type="PANTHER" id="PTHR39209">
    <property type="match status" value="1"/>
</dbReference>
<sequence length="220" mass="24529">MTKIEISVDLKSHVPEMVLGCIECDVQIGLSGEELLNRMKETENRIKEHLPLNKISQKSAIQASRKAYKACGKDPARYRLSAEALTRRVVRGLGLYHINNIVDLVNLISLETGISIGGYDVEKIVGDVQMGIGKNNEPYQAIGRGELNIEFLPVFRDEESAFGSPTSDSERTSVTNATKRFLMVIIGFSGQEETEKAMELAVELLTRYGKAKKLEQWIVE</sequence>
<dbReference type="EMBL" id="PYGC01000006">
    <property type="protein sequence ID" value="PSK82458.1"/>
    <property type="molecule type" value="Genomic_DNA"/>
</dbReference>
<dbReference type="InterPro" id="IPR020825">
    <property type="entry name" value="Phe-tRNA_synthase-like_B3/B4"/>
</dbReference>
<gene>
    <name evidence="3" type="ORF">CLV93_106206</name>
    <name evidence="2" type="ORF">JCM18694_30460</name>
</gene>
<dbReference type="Proteomes" id="UP000240621">
    <property type="component" value="Unassembled WGS sequence"/>
</dbReference>